<proteinExistence type="predicted"/>
<dbReference type="EMBL" id="JAMZDX010000004">
    <property type="protein sequence ID" value="MCP2311020.1"/>
    <property type="molecule type" value="Genomic_DNA"/>
</dbReference>
<comment type="caution">
    <text evidence="1">The sequence shown here is derived from an EMBL/GenBank/DDBJ whole genome shotgun (WGS) entry which is preliminary data.</text>
</comment>
<dbReference type="Proteomes" id="UP001206483">
    <property type="component" value="Unassembled WGS sequence"/>
</dbReference>
<name>A0ABT1J0R4_9ACTN</name>
<protein>
    <submittedName>
        <fullName evidence="1">Uncharacterized protein</fullName>
    </submittedName>
</protein>
<keyword evidence="2" id="KW-1185">Reference proteome</keyword>
<evidence type="ECO:0000313" key="2">
    <source>
        <dbReference type="Proteomes" id="UP001206483"/>
    </source>
</evidence>
<sequence length="185" mass="20187">MAPRDRWILDRLLEQPVPKGYAAPTADNLVVLDDSADNARAAWVSDRKRMCLAALEADADGDRATEIHCLRTPMTAAFWPDMFGPVVLGDELSGGHREDWTAVVVDSTEQVVLYDGSTPVVDPVQQRTFRTADGLVVSFVSFRSVDDVLGPIPADRSREAQLCTRSKSVCRTAMPITWVTASPGA</sequence>
<organism evidence="1 2">
    <name type="scientific">Kitasatospora paracochleata</name>
    <dbReference type="NCBI Taxonomy" id="58354"/>
    <lineage>
        <taxon>Bacteria</taxon>
        <taxon>Bacillati</taxon>
        <taxon>Actinomycetota</taxon>
        <taxon>Actinomycetes</taxon>
        <taxon>Kitasatosporales</taxon>
        <taxon>Streptomycetaceae</taxon>
        <taxon>Kitasatospora</taxon>
    </lineage>
</organism>
<accession>A0ABT1J0R4</accession>
<gene>
    <name evidence="1" type="ORF">FHR36_004183</name>
</gene>
<dbReference type="RefSeq" id="WP_253799668.1">
    <property type="nucleotide sequence ID" value="NZ_BAAAUB010000023.1"/>
</dbReference>
<evidence type="ECO:0000313" key="1">
    <source>
        <dbReference type="EMBL" id="MCP2311020.1"/>
    </source>
</evidence>
<reference evidence="1 2" key="1">
    <citation type="submission" date="2022-06" db="EMBL/GenBank/DDBJ databases">
        <title>Sequencing the genomes of 1000 actinobacteria strains.</title>
        <authorList>
            <person name="Klenk H.-P."/>
        </authorList>
    </citation>
    <scope>NUCLEOTIDE SEQUENCE [LARGE SCALE GENOMIC DNA]</scope>
    <source>
        <strain evidence="1 2">DSM 41656</strain>
    </source>
</reference>